<proteinExistence type="predicted"/>
<protein>
    <submittedName>
        <fullName evidence="2">Uncharacterized protein</fullName>
    </submittedName>
</protein>
<gene>
    <name evidence="2" type="ORF">ACFSM0_03885</name>
</gene>
<comment type="caution">
    <text evidence="2">The sequence shown here is derived from an EMBL/GenBank/DDBJ whole genome shotgun (WGS) entry which is preliminary data.</text>
</comment>
<dbReference type="EMBL" id="JBHUIX010000004">
    <property type="protein sequence ID" value="MFD2173228.1"/>
    <property type="molecule type" value="Genomic_DNA"/>
</dbReference>
<reference evidence="3" key="1">
    <citation type="journal article" date="2019" name="Int. J. Syst. Evol. Microbiol.">
        <title>The Global Catalogue of Microorganisms (GCM) 10K type strain sequencing project: providing services to taxonomists for standard genome sequencing and annotation.</title>
        <authorList>
            <consortium name="The Broad Institute Genomics Platform"/>
            <consortium name="The Broad Institute Genome Sequencing Center for Infectious Disease"/>
            <person name="Wu L."/>
            <person name="Ma J."/>
        </authorList>
    </citation>
    <scope>NUCLEOTIDE SEQUENCE [LARGE SCALE GENOMIC DNA]</scope>
    <source>
        <strain evidence="3">CCUG 55131</strain>
    </source>
</reference>
<feature type="compositionally biased region" description="Gly residues" evidence="1">
    <location>
        <begin position="35"/>
        <end position="58"/>
    </location>
</feature>
<evidence type="ECO:0000256" key="1">
    <source>
        <dbReference type="SAM" id="MobiDB-lite"/>
    </source>
</evidence>
<dbReference type="RefSeq" id="WP_377387460.1">
    <property type="nucleotide sequence ID" value="NZ_JBHUIX010000004.1"/>
</dbReference>
<accession>A0ABW5A4L6</accession>
<dbReference type="Proteomes" id="UP001597413">
    <property type="component" value="Unassembled WGS sequence"/>
</dbReference>
<organism evidence="2 3">
    <name type="scientific">Rhodobacter lacus</name>
    <dbReference type="NCBI Taxonomy" id="1641972"/>
    <lineage>
        <taxon>Bacteria</taxon>
        <taxon>Pseudomonadati</taxon>
        <taxon>Pseudomonadota</taxon>
        <taxon>Alphaproteobacteria</taxon>
        <taxon>Rhodobacterales</taxon>
        <taxon>Rhodobacter group</taxon>
        <taxon>Rhodobacter</taxon>
    </lineage>
</organism>
<name>A0ABW5A4L6_9RHOB</name>
<evidence type="ECO:0000313" key="3">
    <source>
        <dbReference type="Proteomes" id="UP001597413"/>
    </source>
</evidence>
<evidence type="ECO:0000313" key="2">
    <source>
        <dbReference type="EMBL" id="MFD2173228.1"/>
    </source>
</evidence>
<keyword evidence="3" id="KW-1185">Reference proteome</keyword>
<sequence>MLHWIAFTVIGLVFILSYLRANATPGVLPPRRGGEGGSDIGGDGDGGGCGDGGDGGGD</sequence>
<feature type="region of interest" description="Disordered" evidence="1">
    <location>
        <begin position="26"/>
        <end position="58"/>
    </location>
</feature>